<evidence type="ECO:0000313" key="2">
    <source>
        <dbReference type="Proteomes" id="UP000008634"/>
    </source>
</evidence>
<protein>
    <submittedName>
        <fullName evidence="1">Uncharacterized protein</fullName>
    </submittedName>
</protein>
<reference evidence="1 2" key="1">
    <citation type="journal article" date="2010" name="Stand. Genomic Sci.">
        <title>Complete genome sequence of Cellulophaga algicola type strain (IC166).</title>
        <authorList>
            <person name="Abt B."/>
            <person name="Lu M."/>
            <person name="Misra M."/>
            <person name="Han C."/>
            <person name="Nolan M."/>
            <person name="Lucas S."/>
            <person name="Hammon N."/>
            <person name="Deshpande S."/>
            <person name="Cheng J.F."/>
            <person name="Tapia R."/>
            <person name="Goodwin L."/>
            <person name="Pitluck S."/>
            <person name="Liolios K."/>
            <person name="Pagani I."/>
            <person name="Ivanova N."/>
            <person name="Mavromatis K."/>
            <person name="Ovchinikova G."/>
            <person name="Pati A."/>
            <person name="Chen A."/>
            <person name="Palaniappan K."/>
            <person name="Land M."/>
            <person name="Hauser L."/>
            <person name="Chang Y.J."/>
            <person name="Jeffries C.D."/>
            <person name="Detter J.C."/>
            <person name="Brambilla E."/>
            <person name="Rohde M."/>
            <person name="Tindall B.J."/>
            <person name="Goker M."/>
            <person name="Woyke T."/>
            <person name="Bristow J."/>
            <person name="Eisen J.A."/>
            <person name="Markowitz V."/>
            <person name="Hugenholtz P."/>
            <person name="Kyrpides N.C."/>
            <person name="Klenk H.P."/>
            <person name="Lapidus A."/>
        </authorList>
    </citation>
    <scope>NUCLEOTIDE SEQUENCE [LARGE SCALE GENOMIC DNA]</scope>
    <source>
        <strain evidence="2">DSM 14237 / IC166 / ACAM 630</strain>
    </source>
</reference>
<gene>
    <name evidence="1" type="ordered locus">Celal_0258</name>
</gene>
<sequence length="119" mass="13935">MLGIFKQNRYYIKLFINRIEIRDLTYGRTISEESKTAFNNERILVANFEKAEDFIKHVFKNNDLLLKNSIGIIQQMQMSENGLSEVEKRVLLELFSTIGINEIHIDQTLVNLTEKQLAE</sequence>
<keyword evidence="2" id="KW-1185">Reference proteome</keyword>
<name>E6X8L7_CELAD</name>
<dbReference type="EMBL" id="CP002453">
    <property type="protein sequence ID" value="ADV47604.1"/>
    <property type="molecule type" value="Genomic_DNA"/>
</dbReference>
<organism evidence="1 2">
    <name type="scientific">Cellulophaga algicola (strain DSM 14237 / IC166 / ACAM 630)</name>
    <dbReference type="NCBI Taxonomy" id="688270"/>
    <lineage>
        <taxon>Bacteria</taxon>
        <taxon>Pseudomonadati</taxon>
        <taxon>Bacteroidota</taxon>
        <taxon>Flavobacteriia</taxon>
        <taxon>Flavobacteriales</taxon>
        <taxon>Flavobacteriaceae</taxon>
        <taxon>Cellulophaga</taxon>
    </lineage>
</organism>
<dbReference type="Proteomes" id="UP000008634">
    <property type="component" value="Chromosome"/>
</dbReference>
<accession>E6X8L7</accession>
<dbReference type="AlphaFoldDB" id="E6X8L7"/>
<dbReference type="HOGENOM" id="CLU_2057152_0_0_10"/>
<proteinExistence type="predicted"/>
<evidence type="ECO:0000313" key="1">
    <source>
        <dbReference type="EMBL" id="ADV47604.1"/>
    </source>
</evidence>
<dbReference type="KEGG" id="cao:Celal_0258"/>